<reference evidence="1" key="2">
    <citation type="journal article" date="2014" name="ISME J.">
        <title>Microbial stratification in low pH oxic and suboxic macroscopic growths along an acid mine drainage.</title>
        <authorList>
            <person name="Mendez-Garcia C."/>
            <person name="Mesa V."/>
            <person name="Sprenger R.R."/>
            <person name="Richter M."/>
            <person name="Diez M.S."/>
            <person name="Solano J."/>
            <person name="Bargiela R."/>
            <person name="Golyshina O.V."/>
            <person name="Manteca A."/>
            <person name="Ramos J.L."/>
            <person name="Gallego J.R."/>
            <person name="Llorente I."/>
            <person name="Martins Dos Santos V.A."/>
            <person name="Jensen O.N."/>
            <person name="Pelaez A.I."/>
            <person name="Sanchez J."/>
            <person name="Ferrer M."/>
        </authorList>
    </citation>
    <scope>NUCLEOTIDE SEQUENCE</scope>
</reference>
<dbReference type="EMBL" id="AUZX01005304">
    <property type="protein sequence ID" value="EQD68409.1"/>
    <property type="molecule type" value="Genomic_DNA"/>
</dbReference>
<proteinExistence type="predicted"/>
<comment type="caution">
    <text evidence="1">The sequence shown here is derived from an EMBL/GenBank/DDBJ whole genome shotgun (WGS) entry which is preliminary data.</text>
</comment>
<feature type="non-terminal residue" evidence="1">
    <location>
        <position position="1"/>
    </location>
</feature>
<reference evidence="1" key="1">
    <citation type="submission" date="2013-08" db="EMBL/GenBank/DDBJ databases">
        <authorList>
            <person name="Mendez C."/>
            <person name="Richter M."/>
            <person name="Ferrer M."/>
            <person name="Sanchez J."/>
        </authorList>
    </citation>
    <scope>NUCLEOTIDE SEQUENCE</scope>
</reference>
<gene>
    <name evidence="1" type="ORF">B1A_07364</name>
</gene>
<sequence>IGEMMLEFFESKIKEYDSVARMAKITAKIGLISAPESVKDEAMKDIMDTFKREIQEIILRTL</sequence>
<evidence type="ECO:0000313" key="1">
    <source>
        <dbReference type="EMBL" id="EQD68409.1"/>
    </source>
</evidence>
<name>T1CKY6_9ZZZZ</name>
<accession>T1CKY6</accession>
<dbReference type="AlphaFoldDB" id="T1CKY6"/>
<organism evidence="1">
    <name type="scientific">mine drainage metagenome</name>
    <dbReference type="NCBI Taxonomy" id="410659"/>
    <lineage>
        <taxon>unclassified sequences</taxon>
        <taxon>metagenomes</taxon>
        <taxon>ecological metagenomes</taxon>
    </lineage>
</organism>
<protein>
    <submittedName>
        <fullName evidence="1">Nitrite reductase/sulfite reductase</fullName>
    </submittedName>
</protein>